<evidence type="ECO:0000256" key="17">
    <source>
        <dbReference type="PIRSR" id="PIRSR005562-1"/>
    </source>
</evidence>
<dbReference type="InterPro" id="IPR001227">
    <property type="entry name" value="Ac_transferase_dom_sf"/>
</dbReference>
<name>A0A319CQJ3_9EURO</name>
<dbReference type="InterPro" id="IPR016035">
    <property type="entry name" value="Acyl_Trfase/lysoPLipase"/>
</dbReference>
<dbReference type="InterPro" id="IPR016452">
    <property type="entry name" value="Fas1/AflB-like"/>
</dbReference>
<keyword evidence="7 16" id="KW-0520">NAD</keyword>
<comment type="catalytic activity">
    <reaction evidence="1">
        <text>a (3R)-hydroxyacyl-[ACP] = a (2E)-enoyl-[ACP] + H2O</text>
        <dbReference type="Rhea" id="RHEA:13097"/>
        <dbReference type="Rhea" id="RHEA-COMP:9925"/>
        <dbReference type="Rhea" id="RHEA-COMP:9945"/>
        <dbReference type="ChEBI" id="CHEBI:15377"/>
        <dbReference type="ChEBI" id="CHEBI:78784"/>
        <dbReference type="ChEBI" id="CHEBI:78827"/>
        <dbReference type="EC" id="4.2.1.59"/>
    </reaction>
</comment>
<evidence type="ECO:0000256" key="1">
    <source>
        <dbReference type="ARBA" id="ARBA00001055"/>
    </source>
</evidence>
<comment type="catalytic activity">
    <reaction evidence="13">
        <text>(9Z)-octadecenoyl-[ACP] + H2O = (9Z)-octadecenoate + holo-[ACP] + H(+)</text>
        <dbReference type="Rhea" id="RHEA:15057"/>
        <dbReference type="Rhea" id="RHEA-COMP:9685"/>
        <dbReference type="Rhea" id="RHEA-COMP:9924"/>
        <dbReference type="ChEBI" id="CHEBI:15377"/>
        <dbReference type="ChEBI" id="CHEBI:15378"/>
        <dbReference type="ChEBI" id="CHEBI:30823"/>
        <dbReference type="ChEBI" id="CHEBI:64479"/>
        <dbReference type="ChEBI" id="CHEBI:78783"/>
        <dbReference type="EC" id="3.1.2.14"/>
    </reaction>
</comment>
<dbReference type="CDD" id="cd03447">
    <property type="entry name" value="FAS_MaoC"/>
    <property type="match status" value="1"/>
</dbReference>
<dbReference type="GO" id="GO:0016297">
    <property type="term" value="F:fatty acyl-[ACP] hydrolase activity"/>
    <property type="evidence" value="ECO:0007669"/>
    <property type="project" value="UniProtKB-EC"/>
</dbReference>
<dbReference type="SUPFAM" id="SSF54637">
    <property type="entry name" value="Thioesterase/thiol ester dehydrase-isomerase"/>
    <property type="match status" value="2"/>
</dbReference>
<feature type="domain" description="Malonyl-CoA:ACP transacylase (MAT)" evidence="19">
    <location>
        <begin position="1620"/>
        <end position="2033"/>
    </location>
</feature>
<reference evidence="20 21" key="1">
    <citation type="submission" date="2018-02" db="EMBL/GenBank/DDBJ databases">
        <title>The genomes of Aspergillus section Nigri reveals drivers in fungal speciation.</title>
        <authorList>
            <consortium name="DOE Joint Genome Institute"/>
            <person name="Vesth T.C."/>
            <person name="Nybo J."/>
            <person name="Theobald S."/>
            <person name="Brandl J."/>
            <person name="Frisvad J.C."/>
            <person name="Nielsen K.F."/>
            <person name="Lyhne E.K."/>
            <person name="Kogle M.E."/>
            <person name="Kuo A."/>
            <person name="Riley R."/>
            <person name="Clum A."/>
            <person name="Nolan M."/>
            <person name="Lipzen A."/>
            <person name="Salamov A."/>
            <person name="Henrissat B."/>
            <person name="Wiebenga A."/>
            <person name="De vries R.P."/>
            <person name="Grigoriev I.V."/>
            <person name="Mortensen U.H."/>
            <person name="Andersen M.R."/>
            <person name="Baker S.E."/>
        </authorList>
    </citation>
    <scope>NUCLEOTIDE SEQUENCE [LARGE SCALE GENOMIC DNA]</scope>
    <source>
        <strain evidence="20 21">CBS 707.79</strain>
    </source>
</reference>
<dbReference type="GO" id="GO:0004318">
    <property type="term" value="F:enoyl-[acyl-carrier-protein] reductase (NADH) activity"/>
    <property type="evidence" value="ECO:0007669"/>
    <property type="project" value="UniProtKB-UniRule"/>
</dbReference>
<comment type="catalytic activity">
    <reaction evidence="11">
        <text>acetyl-CoA + n malonyl-CoA + 2n NADPH + 4n H(+) = a long-chain-acyl-CoA + n CoA + n CO2 + 2n NADP(+).</text>
        <dbReference type="EC" id="2.3.1.86"/>
    </reaction>
</comment>
<dbReference type="GO" id="GO:0019171">
    <property type="term" value="F:(3R)-hydroxyacyl-[acyl-carrier-protein] dehydratase activity"/>
    <property type="evidence" value="ECO:0007669"/>
    <property type="project" value="UniProtKB-EC"/>
</dbReference>
<sequence>MAEAFSGSSTNVDSNIMTATNTLSSEAPVVFSVEHGEVSATLLVGAEVAVTLQSYCDAFLPDSDASSPVTLTLQFLSHLASRKAPAPSIQAALRAFESQYLHGSDIHTAVAALPDALGAKKTALSQYYALATDTPQPRSALFQSASTGGSRIMTIFGGQGTANPACGRELRSLYTTYRPMLAPLFQECAPVLASLSRRADTQSYFDGRPIDLDVWLSGETLGDDFLAAAPVSLPILGLLDLAHYAVICTILGQHPGQVTAAMQSVSGHSQGIVIAAAVARADSWASFYDNARLAVELLFWIGFESHQDAPAVFIPPELIADAREQGYGTPSPMLSVRGPERPALDKILTQCNSVLPASRHVHIALINARSNHIVAGPAASLCGLSQVLSEFEAAAEKGQTRVPFSQRKPSLSHSFLPISTPFHTPYLQTASQRIKARLASQPVPPSELLIPVRHTTTGADLRDSSQASIIDDLIDAITTDPVDFPRLLASPATTHYIVLGAGRLSELVRQNRQGYGQRIIAGSEIKSGSPDIDSQASLFAATLSPPTPSWADAYQPRLVHTPSGDLILDTKLSRLLHVPPIITAGMTPTTVPWDTVAAVMNAGYHIELAGGGYHTEEEMRVAITKITTAIPPGRGITCNLIYVNPKAIAWQTRLIRRLIQQGVPIDGLTIGAGVPSLEVAREYIDDLGLKHISFKPGSIGAIQAVLQIADERPDFPIGLQWTGGRGGGHHSYEDFHAPMLATYPEIRKRDNILLIAGSGFGGGDDTYPYLSGQWSVARGYPAMPFDGILLGSRMMLCREAHTSPEVKQLLANTPGVPDAEWEKSYKGSAGGIITVRSEMGQPIHKLATRGVRLWAEFDQTLFRHPRPKMVEELTRRKSEIIARLNRDYAKPWFGVNARGQPADLADMTYAGVLGRLVALMYVSHQQRWIHASYRQLVADFALRAVERVAPKLELDLGLLDTPQRFVEGFATEGFAGRLHPDDAAFFLRRCQARGQKPVNFVAVLDETFENWFKKDSLWQSEDIDAVLGRDPERVCILHGPVAVRYSVDRDESAKEILDGISAVHTAAALKEFYGGDLTQVPRVADPGVTSPVDEGTVCVQTFHEGMDWPASSFGWIRDLLDTPTVIRDGVRRKNPLRDVLAVGPGQKLVVDHQKQEVVLLDGSEHPMVRIHCDASQDISVELHQPSAFTAAPAVLALRYRVLSGLSPALEEIVDGRNDRIKAFYRSLWLGEADPVDLHATFHGPEVTLTRALLDDMHQTLGLTPTGINPTALPMDIALVVAWEPLVAPLVSAGVEGDLLRLVHSSNDIEYLPSATPFETGDVLASHSRLQAMTISPGGKSIVVQATITRASEPIALVTATFFMRGTYTDYASCFEHIATPATQLTVSSPVDEALLRSRTWLTLTDPSVALLSQTLVFTLDTHTEWATQTTFRSLQTTGTVSLLSWNGQTMPIGSVSFSATNCHANPITDFLTRRGTPLTTPNPLPIPSTLTPASQPVLQMPPTNTPYSTFSRDYNPIHISPAFAHYVDLPGTITHGMYTSATVRAIAERTAAAGSIPRFRRWACSFIGMVLPGDQLAVQVQHVGMIEGRLLLKITASKVDTNDPVIQAEAEVEQPSTVYVFTGQGSQSPGMGMGLYQSSPAAKRIWDAADAFFVETYGWSPLTLIQQNPTTLTLHFRGARGRQLRKNYLQMTIDTYHADGSITKDPILRDLTPTSTTYTFSDPRGLVFSTQFAQPTVLLLERAAIEDLRERGVVQKDAAFAGHSLGEYGALASFGEFMPFNELLRVVFYRGLAMQVAIERDESGRTNFSMAAVNPGRVGKFFNEKALRQIVTKIAEMTGALLEIVNFNVEGEQYVCAGTLENLHALNTTLTHLTHSPSGPALTLELTTPPSSSSSSSSTTTPESTLLLQSQITSARSLPTPITLSRGTALIPLQGIDVPFHSAHLRAGVASYRNFLEERIPRGEVDPEKLVGKWIPNVTGTPFEINKEYVAGVAGLTGTIDNQGGPQSRVGESRRLPDCPSSPRLMPALPEPDPSRATKSSPASWAQQQRARNGPNTAREGSGEGATPTGAKAKTSYESRAAKRGHELL</sequence>
<dbReference type="VEuPathDB" id="FungiDB:BO71DRAFT_489413"/>
<dbReference type="InterPro" id="IPR002539">
    <property type="entry name" value="MaoC-like_dom"/>
</dbReference>
<keyword evidence="9" id="KW-0511">Multifunctional enzyme</keyword>
<evidence type="ECO:0000256" key="9">
    <source>
        <dbReference type="ARBA" id="ARBA00023268"/>
    </source>
</evidence>
<dbReference type="SUPFAM" id="SSF51412">
    <property type="entry name" value="Inosine monophosphate dehydrogenase (IMPDH)"/>
    <property type="match status" value="1"/>
</dbReference>
<feature type="compositionally biased region" description="Basic and acidic residues" evidence="18">
    <location>
        <begin position="2075"/>
        <end position="2089"/>
    </location>
</feature>
<comment type="subunit">
    <text evidence="10">[Alpha(6)beta(6)] hexamers of two multifunctional subunits (alpha and beta).</text>
</comment>
<dbReference type="Gene3D" id="3.10.129.10">
    <property type="entry name" value="Hotdog Thioesterase"/>
    <property type="match status" value="1"/>
</dbReference>
<feature type="compositionally biased region" description="Low complexity" evidence="18">
    <location>
        <begin position="1882"/>
        <end position="1904"/>
    </location>
</feature>
<dbReference type="Pfam" id="PF08354">
    <property type="entry name" value="Fas1-AflB-like_hel"/>
    <property type="match status" value="1"/>
</dbReference>
<dbReference type="InterPro" id="IPR032088">
    <property type="entry name" value="SAT"/>
</dbReference>
<dbReference type="FunFam" id="3.20.20.70:FF:000078">
    <property type="entry name" value="Fatty acid synthase beta subunit dehydratase"/>
    <property type="match status" value="1"/>
</dbReference>
<dbReference type="GO" id="GO:0004312">
    <property type="term" value="F:fatty acid synthase activity"/>
    <property type="evidence" value="ECO:0007669"/>
    <property type="project" value="InterPro"/>
</dbReference>
<feature type="region of interest" description="Disordered" evidence="18">
    <location>
        <begin position="2000"/>
        <end position="2089"/>
    </location>
</feature>
<keyword evidence="6 16" id="KW-0560">Oxidoreductase</keyword>
<evidence type="ECO:0000256" key="8">
    <source>
        <dbReference type="ARBA" id="ARBA00023239"/>
    </source>
</evidence>
<evidence type="ECO:0000256" key="18">
    <source>
        <dbReference type="SAM" id="MobiDB-lite"/>
    </source>
</evidence>
<dbReference type="GO" id="GO:0005835">
    <property type="term" value="C:fatty acid synthase complex"/>
    <property type="evidence" value="ECO:0007669"/>
    <property type="project" value="UniProtKB-UniRule"/>
</dbReference>
<dbReference type="GO" id="GO:0004314">
    <property type="term" value="F:[acyl-carrier-protein] S-malonyltransferase activity"/>
    <property type="evidence" value="ECO:0007669"/>
    <property type="project" value="UniProtKB-EC"/>
</dbReference>
<dbReference type="InterPro" id="IPR040883">
    <property type="entry name" value="FAS_meander"/>
</dbReference>
<dbReference type="PRINTS" id="PR01483">
    <property type="entry name" value="FASYNTHASE"/>
</dbReference>
<keyword evidence="21" id="KW-1185">Reference proteome</keyword>
<comment type="catalytic activity">
    <reaction evidence="14">
        <text>a 2,3-saturated acyl-[ACP] + NAD(+) = a (2E)-enoyl-[ACP] + NADH + H(+)</text>
        <dbReference type="Rhea" id="RHEA:10240"/>
        <dbReference type="Rhea" id="RHEA-COMP:9925"/>
        <dbReference type="Rhea" id="RHEA-COMP:9926"/>
        <dbReference type="ChEBI" id="CHEBI:15378"/>
        <dbReference type="ChEBI" id="CHEBI:57540"/>
        <dbReference type="ChEBI" id="CHEBI:57945"/>
        <dbReference type="ChEBI" id="CHEBI:78784"/>
        <dbReference type="ChEBI" id="CHEBI:78785"/>
        <dbReference type="EC" id="1.3.1.9"/>
    </reaction>
</comment>
<dbReference type="GO" id="GO:0006633">
    <property type="term" value="P:fatty acid biosynthetic process"/>
    <property type="evidence" value="ECO:0007669"/>
    <property type="project" value="InterPro"/>
</dbReference>
<evidence type="ECO:0000256" key="2">
    <source>
        <dbReference type="ARBA" id="ARBA00010009"/>
    </source>
</evidence>
<dbReference type="OrthoDB" id="4251012at2759"/>
<dbReference type="Gene3D" id="3.30.70.3330">
    <property type="match status" value="1"/>
</dbReference>
<gene>
    <name evidence="20" type="ORF">BO71DRAFT_489413</name>
</gene>
<dbReference type="Pfam" id="PF00698">
    <property type="entry name" value="Acyl_transf_1"/>
    <property type="match status" value="1"/>
</dbReference>
<dbReference type="InterPro" id="IPR013785">
    <property type="entry name" value="Aldolase_TIM"/>
</dbReference>
<proteinExistence type="inferred from homology"/>
<protein>
    <submittedName>
        <fullName evidence="20">Beta subunit of fatty acid synthase</fullName>
    </submittedName>
</protein>
<evidence type="ECO:0000313" key="21">
    <source>
        <dbReference type="Proteomes" id="UP000247810"/>
    </source>
</evidence>
<dbReference type="InterPro" id="IPR013565">
    <property type="entry name" value="Fas1/AflB-like_central"/>
</dbReference>
<dbReference type="Gene3D" id="1.20.1050.120">
    <property type="match status" value="1"/>
</dbReference>
<dbReference type="InterPro" id="IPR029069">
    <property type="entry name" value="HotDog_dom_sf"/>
</dbReference>
<dbReference type="Proteomes" id="UP000247810">
    <property type="component" value="Unassembled WGS sequence"/>
</dbReference>
<comment type="similarity">
    <text evidence="2 16">Belongs to the fungal fatty acid synthetase subunit beta family.</text>
</comment>
<dbReference type="STRING" id="1448320.A0A319CQJ3"/>
<dbReference type="Pfam" id="PF22235">
    <property type="entry name" value="FAS1_thioest_ins"/>
    <property type="match status" value="1"/>
</dbReference>
<keyword evidence="3 16" id="KW-0808">Transferase</keyword>
<keyword evidence="5 16" id="KW-0521">NADP</keyword>
<comment type="catalytic activity">
    <reaction evidence="12">
        <text>holo-[ACP] + malonyl-CoA = malonyl-[ACP] + CoA</text>
        <dbReference type="Rhea" id="RHEA:41792"/>
        <dbReference type="Rhea" id="RHEA-COMP:9623"/>
        <dbReference type="Rhea" id="RHEA-COMP:9685"/>
        <dbReference type="ChEBI" id="CHEBI:57287"/>
        <dbReference type="ChEBI" id="CHEBI:57384"/>
        <dbReference type="ChEBI" id="CHEBI:64479"/>
        <dbReference type="ChEBI" id="CHEBI:78449"/>
        <dbReference type="EC" id="2.3.1.39"/>
    </reaction>
</comment>
<dbReference type="PANTHER" id="PTHR10982:SF21">
    <property type="entry name" value="FATTY ACID SYNTHASE SUBUNIT BETA"/>
    <property type="match status" value="1"/>
</dbReference>
<dbReference type="InterPro" id="IPR003965">
    <property type="entry name" value="Fatty_acid_synthase"/>
</dbReference>
<evidence type="ECO:0000256" key="10">
    <source>
        <dbReference type="ARBA" id="ARBA00033756"/>
    </source>
</evidence>
<feature type="region of interest" description="Disordered" evidence="18">
    <location>
        <begin position="1877"/>
        <end position="1904"/>
    </location>
</feature>
<evidence type="ECO:0000256" key="5">
    <source>
        <dbReference type="ARBA" id="ARBA00022857"/>
    </source>
</evidence>
<dbReference type="PANTHER" id="PTHR10982">
    <property type="entry name" value="MALONYL COA-ACYL CARRIER PROTEIN TRANSACYLASE"/>
    <property type="match status" value="1"/>
</dbReference>
<dbReference type="GO" id="GO:0004313">
    <property type="term" value="F:[acyl-carrier-protein] S-acetyltransferase activity"/>
    <property type="evidence" value="ECO:0007669"/>
    <property type="project" value="UniProtKB-EC"/>
</dbReference>
<evidence type="ECO:0000256" key="13">
    <source>
        <dbReference type="ARBA" id="ARBA00048536"/>
    </source>
</evidence>
<dbReference type="Pfam" id="PF01575">
    <property type="entry name" value="MaoC_dehydratas"/>
    <property type="match status" value="1"/>
</dbReference>
<dbReference type="Gene3D" id="1.20.930.70">
    <property type="match status" value="1"/>
</dbReference>
<dbReference type="SUPFAM" id="SSF52151">
    <property type="entry name" value="FabD/lysophospholipase-like"/>
    <property type="match status" value="2"/>
</dbReference>
<dbReference type="Pfam" id="PF17951">
    <property type="entry name" value="FAS_meander"/>
    <property type="match status" value="1"/>
</dbReference>
<dbReference type="InterPro" id="IPR014043">
    <property type="entry name" value="Acyl_transferase_dom"/>
</dbReference>
<dbReference type="Gene3D" id="3.30.1120.100">
    <property type="match status" value="1"/>
</dbReference>
<evidence type="ECO:0000256" key="7">
    <source>
        <dbReference type="ARBA" id="ARBA00023027"/>
    </source>
</evidence>
<dbReference type="EMBL" id="KZ826199">
    <property type="protein sequence ID" value="PYH87635.1"/>
    <property type="molecule type" value="Genomic_DNA"/>
</dbReference>
<evidence type="ECO:0000256" key="16">
    <source>
        <dbReference type="PIRNR" id="PIRNR005562"/>
    </source>
</evidence>
<keyword evidence="8" id="KW-0456">Lyase</keyword>
<organism evidence="20 21">
    <name type="scientific">Aspergillus ellipticus CBS 707.79</name>
    <dbReference type="NCBI Taxonomy" id="1448320"/>
    <lineage>
        <taxon>Eukaryota</taxon>
        <taxon>Fungi</taxon>
        <taxon>Dikarya</taxon>
        <taxon>Ascomycota</taxon>
        <taxon>Pezizomycotina</taxon>
        <taxon>Eurotiomycetes</taxon>
        <taxon>Eurotiomycetidae</taxon>
        <taxon>Eurotiales</taxon>
        <taxon>Aspergillaceae</taxon>
        <taxon>Aspergillus</taxon>
        <taxon>Aspergillus subgen. Circumdati</taxon>
    </lineage>
</organism>
<dbReference type="GO" id="GO:0004321">
    <property type="term" value="F:fatty-acyl-CoA synthase activity"/>
    <property type="evidence" value="ECO:0007669"/>
    <property type="project" value="UniProtKB-EC"/>
</dbReference>
<comment type="catalytic activity">
    <reaction evidence="15">
        <text>holo-[ACP] + acetyl-CoA = acetyl-[ACP] + CoA</text>
        <dbReference type="Rhea" id="RHEA:41788"/>
        <dbReference type="Rhea" id="RHEA-COMP:9621"/>
        <dbReference type="Rhea" id="RHEA-COMP:9685"/>
        <dbReference type="ChEBI" id="CHEBI:57287"/>
        <dbReference type="ChEBI" id="CHEBI:57288"/>
        <dbReference type="ChEBI" id="CHEBI:64479"/>
        <dbReference type="ChEBI" id="CHEBI:78446"/>
        <dbReference type="EC" id="2.3.1.38"/>
    </reaction>
</comment>
<evidence type="ECO:0000256" key="11">
    <source>
        <dbReference type="ARBA" id="ARBA00048237"/>
    </source>
</evidence>
<evidence type="ECO:0000256" key="12">
    <source>
        <dbReference type="ARBA" id="ARBA00048462"/>
    </source>
</evidence>
<dbReference type="Pfam" id="PF17828">
    <property type="entry name" value="FAS_N"/>
    <property type="match status" value="1"/>
</dbReference>
<dbReference type="InterPro" id="IPR050830">
    <property type="entry name" value="Fungal_FAS"/>
</dbReference>
<accession>A0A319CQJ3</accession>
<evidence type="ECO:0000256" key="6">
    <source>
        <dbReference type="ARBA" id="ARBA00023002"/>
    </source>
</evidence>
<dbReference type="Gene3D" id="3.20.20.70">
    <property type="entry name" value="Aldolase class I"/>
    <property type="match status" value="1"/>
</dbReference>
<evidence type="ECO:0000256" key="15">
    <source>
        <dbReference type="ARBA" id="ARBA00048835"/>
    </source>
</evidence>
<evidence type="ECO:0000256" key="14">
    <source>
        <dbReference type="ARBA" id="ARBA00048572"/>
    </source>
</evidence>
<evidence type="ECO:0000259" key="19">
    <source>
        <dbReference type="SMART" id="SM00827"/>
    </source>
</evidence>
<feature type="active site" description="For acetyltransferase activity" evidence="17">
    <location>
        <position position="269"/>
    </location>
</feature>
<dbReference type="Gene3D" id="6.20.240.10">
    <property type="match status" value="1"/>
</dbReference>
<evidence type="ECO:0000256" key="3">
    <source>
        <dbReference type="ARBA" id="ARBA00022679"/>
    </source>
</evidence>
<dbReference type="Pfam" id="PF16073">
    <property type="entry name" value="SAT"/>
    <property type="match status" value="1"/>
</dbReference>
<feature type="active site" description="For malonyltransferase activity" evidence="17">
    <location>
        <position position="1764"/>
    </location>
</feature>
<feature type="compositionally biased region" description="Polar residues" evidence="18">
    <location>
        <begin position="2037"/>
        <end position="2056"/>
    </location>
</feature>
<dbReference type="SMART" id="SM00827">
    <property type="entry name" value="PKS_AT"/>
    <property type="match status" value="1"/>
</dbReference>
<keyword evidence="4 16" id="KW-0378">Hydrolase</keyword>
<dbReference type="Gene3D" id="6.10.60.10">
    <property type="match status" value="1"/>
</dbReference>
<evidence type="ECO:0000313" key="20">
    <source>
        <dbReference type="EMBL" id="PYH87635.1"/>
    </source>
</evidence>
<dbReference type="Gene3D" id="3.40.366.10">
    <property type="entry name" value="Malonyl-Coenzyme A Acyl Carrier Protein, domain 2"/>
    <property type="match status" value="3"/>
</dbReference>
<evidence type="ECO:0000256" key="4">
    <source>
        <dbReference type="ARBA" id="ARBA00022801"/>
    </source>
</evidence>
<dbReference type="PIRSF" id="PIRSF005562">
    <property type="entry name" value="FAS_yeast_beta"/>
    <property type="match status" value="1"/>
</dbReference>
<dbReference type="InterPro" id="IPR041099">
    <property type="entry name" value="FAS1_N"/>
</dbReference>